<comment type="similarity">
    <text evidence="1 7">Belongs to the pseudouridine synthase RsuA family.</text>
</comment>
<keyword evidence="10" id="KW-1185">Reference proteome</keyword>
<evidence type="ECO:0000256" key="4">
    <source>
        <dbReference type="ARBA" id="ARBA00036749"/>
    </source>
</evidence>
<dbReference type="InterPro" id="IPR002942">
    <property type="entry name" value="S4_RNA-bd"/>
</dbReference>
<dbReference type="InterPro" id="IPR006145">
    <property type="entry name" value="PsdUridine_synth_RsuA/RluA"/>
</dbReference>
<comment type="caution">
    <text evidence="9">The sequence shown here is derived from an EMBL/GenBank/DDBJ whole genome shotgun (WGS) entry which is preliminary data.</text>
</comment>
<evidence type="ECO:0000259" key="8">
    <source>
        <dbReference type="SMART" id="SM00363"/>
    </source>
</evidence>
<dbReference type="InterPro" id="IPR036986">
    <property type="entry name" value="S4_RNA-bd_sf"/>
</dbReference>
<dbReference type="SUPFAM" id="SSF55120">
    <property type="entry name" value="Pseudouridine synthase"/>
    <property type="match status" value="1"/>
</dbReference>
<evidence type="ECO:0000256" key="2">
    <source>
        <dbReference type="ARBA" id="ARBA00022884"/>
    </source>
</evidence>
<dbReference type="Proteomes" id="UP001308005">
    <property type="component" value="Unassembled WGS sequence"/>
</dbReference>
<dbReference type="PROSITE" id="PS01149">
    <property type="entry name" value="PSI_RSU"/>
    <property type="match status" value="1"/>
</dbReference>
<evidence type="ECO:0000256" key="1">
    <source>
        <dbReference type="ARBA" id="ARBA00008348"/>
    </source>
</evidence>
<dbReference type="InterPro" id="IPR000748">
    <property type="entry name" value="PsdUridine_synth_RsuA/RluB/E/F"/>
</dbReference>
<evidence type="ECO:0000256" key="5">
    <source>
        <dbReference type="ARBA" id="ARBA00037590"/>
    </source>
</evidence>
<dbReference type="EC" id="5.4.99.-" evidence="7"/>
<dbReference type="InterPro" id="IPR020094">
    <property type="entry name" value="TruA/RsuA/RluB/E/F_N"/>
</dbReference>
<dbReference type="CDD" id="cd02553">
    <property type="entry name" value="PseudoU_synth_RsuA"/>
    <property type="match status" value="1"/>
</dbReference>
<reference evidence="10" key="1">
    <citation type="submission" date="2023-07" db="EMBL/GenBank/DDBJ databases">
        <title>The carbon used by Thiothrix.</title>
        <authorList>
            <person name="Chen L."/>
        </authorList>
    </citation>
    <scope>NUCLEOTIDE SEQUENCE [LARGE SCALE GENOMIC DNA]</scope>
</reference>
<name>A0ABU6D1S5_9GAMM</name>
<accession>A0ABU6D1S5</accession>
<dbReference type="InterPro" id="IPR018496">
    <property type="entry name" value="PsdUridine_synth_RsuA/RluB_CS"/>
</dbReference>
<dbReference type="NCBIfam" id="TIGR00093">
    <property type="entry name" value="pseudouridine synthase"/>
    <property type="match status" value="1"/>
</dbReference>
<dbReference type="Gene3D" id="3.30.70.1560">
    <property type="entry name" value="Alpha-L RNA-binding motif"/>
    <property type="match status" value="1"/>
</dbReference>
<gene>
    <name evidence="9" type="ORF">VSS37_15170</name>
</gene>
<dbReference type="RefSeq" id="WP_324696552.1">
    <property type="nucleotide sequence ID" value="NZ_JAYMYJ010000130.1"/>
</dbReference>
<protein>
    <recommendedName>
        <fullName evidence="7">Pseudouridine synthase</fullName>
        <ecNumber evidence="7">5.4.99.-</ecNumber>
    </recommendedName>
</protein>
<evidence type="ECO:0000256" key="7">
    <source>
        <dbReference type="RuleBase" id="RU003887"/>
    </source>
</evidence>
<dbReference type="EMBL" id="JAYMYJ010000130">
    <property type="protein sequence ID" value="MEB4592327.1"/>
    <property type="molecule type" value="Genomic_DNA"/>
</dbReference>
<dbReference type="InterPro" id="IPR042092">
    <property type="entry name" value="PsdUridine_s_RsuA/RluB/E/F_cat"/>
</dbReference>
<dbReference type="PANTHER" id="PTHR47683:SF4">
    <property type="entry name" value="PSEUDOURIDINE SYNTHASE"/>
    <property type="match status" value="1"/>
</dbReference>
<dbReference type="CDD" id="cd00165">
    <property type="entry name" value="S4"/>
    <property type="match status" value="1"/>
</dbReference>
<dbReference type="Pfam" id="PF01479">
    <property type="entry name" value="S4"/>
    <property type="match status" value="1"/>
</dbReference>
<organism evidence="9 10">
    <name type="scientific">Candidatus Thiothrix phosphatis</name>
    <dbReference type="NCBI Taxonomy" id="3112415"/>
    <lineage>
        <taxon>Bacteria</taxon>
        <taxon>Pseudomonadati</taxon>
        <taxon>Pseudomonadota</taxon>
        <taxon>Gammaproteobacteria</taxon>
        <taxon>Thiotrichales</taxon>
        <taxon>Thiotrichaceae</taxon>
        <taxon>Thiothrix</taxon>
    </lineage>
</organism>
<dbReference type="SUPFAM" id="SSF55174">
    <property type="entry name" value="Alpha-L RNA-binding motif"/>
    <property type="match status" value="1"/>
</dbReference>
<reference evidence="9 10" key="2">
    <citation type="submission" date="2024-01" db="EMBL/GenBank/DDBJ databases">
        <authorList>
            <person name="Xie X."/>
        </authorList>
    </citation>
    <scope>NUCLEOTIDE SEQUENCE [LARGE SCALE GENOMIC DNA]</scope>
    <source>
        <strain evidence="9">SCUT-1</strain>
    </source>
</reference>
<dbReference type="SMART" id="SM00363">
    <property type="entry name" value="S4"/>
    <property type="match status" value="1"/>
</dbReference>
<keyword evidence="2 6" id="KW-0694">RNA-binding</keyword>
<evidence type="ECO:0000313" key="9">
    <source>
        <dbReference type="EMBL" id="MEB4592327.1"/>
    </source>
</evidence>
<dbReference type="Gene3D" id="3.10.290.10">
    <property type="entry name" value="RNA-binding S4 domain"/>
    <property type="match status" value="1"/>
</dbReference>
<dbReference type="PROSITE" id="PS50889">
    <property type="entry name" value="S4"/>
    <property type="match status" value="1"/>
</dbReference>
<dbReference type="Pfam" id="PF00849">
    <property type="entry name" value="PseudoU_synth_2"/>
    <property type="match status" value="1"/>
</dbReference>
<sequence length="236" mass="25866">MRLDQFVSQSTGMPRSEAQKLIRWGRVRADGKGITKPATHIGPQAVVTLDGAAISLPGAIYIMLHKPAGVVSATEDPAHRTVMDLIDHPHRHTLHVVGRLDKDTTGLLLVTNDGDWSHRLMSPKHHVPKTYLATLAEPLVEAAAEQLRAGVQLHGEKGLTKPAAVEILPACQARITLHEGKYHQVKRMFAAVGNRVEALHRERIGGLLLDPQLPVGKWRDVLITEIHLPPLESSLI</sequence>
<dbReference type="InterPro" id="IPR020103">
    <property type="entry name" value="PsdUridine_synth_cat_dom_sf"/>
</dbReference>
<proteinExistence type="inferred from homology"/>
<comment type="function">
    <text evidence="5">Responsible for synthesis of pseudouridine from uracil-516 in 16S ribosomal RNA.</text>
</comment>
<evidence type="ECO:0000256" key="6">
    <source>
        <dbReference type="PROSITE-ProRule" id="PRU00182"/>
    </source>
</evidence>
<dbReference type="Gene3D" id="3.30.70.580">
    <property type="entry name" value="Pseudouridine synthase I, catalytic domain, N-terminal subdomain"/>
    <property type="match status" value="1"/>
</dbReference>
<evidence type="ECO:0000313" key="10">
    <source>
        <dbReference type="Proteomes" id="UP001308005"/>
    </source>
</evidence>
<evidence type="ECO:0000256" key="3">
    <source>
        <dbReference type="ARBA" id="ARBA00023235"/>
    </source>
</evidence>
<dbReference type="InterPro" id="IPR050343">
    <property type="entry name" value="RsuA_PseudoU_synthase"/>
</dbReference>
<feature type="domain" description="RNA-binding S4" evidence="8">
    <location>
        <begin position="1"/>
        <end position="59"/>
    </location>
</feature>
<dbReference type="PANTHER" id="PTHR47683">
    <property type="entry name" value="PSEUDOURIDINE SYNTHASE FAMILY PROTEIN-RELATED"/>
    <property type="match status" value="1"/>
</dbReference>
<comment type="catalytic activity">
    <reaction evidence="4">
        <text>uridine(516) in 16S rRNA = pseudouridine(516) in 16S rRNA</text>
        <dbReference type="Rhea" id="RHEA:38867"/>
        <dbReference type="Rhea" id="RHEA-COMP:10089"/>
        <dbReference type="Rhea" id="RHEA-COMP:10090"/>
        <dbReference type="ChEBI" id="CHEBI:65314"/>
        <dbReference type="ChEBI" id="CHEBI:65315"/>
        <dbReference type="EC" id="5.4.99.19"/>
    </reaction>
</comment>
<keyword evidence="3 7" id="KW-0413">Isomerase</keyword>